<evidence type="ECO:0000259" key="3">
    <source>
        <dbReference type="Pfam" id="PF00884"/>
    </source>
</evidence>
<dbReference type="InterPro" id="IPR050738">
    <property type="entry name" value="Sulfatase"/>
</dbReference>
<feature type="transmembrane region" description="Helical" evidence="2">
    <location>
        <begin position="94"/>
        <end position="111"/>
    </location>
</feature>
<comment type="similarity">
    <text evidence="1">Belongs to the sulfatase family.</text>
</comment>
<proteinExistence type="inferred from homology"/>
<dbReference type="InterPro" id="IPR000917">
    <property type="entry name" value="Sulfatase_N"/>
</dbReference>
<reference evidence="4 5" key="1">
    <citation type="submission" date="2017-06" db="EMBL/GenBank/DDBJ databases">
        <authorList>
            <person name="Kim H.J."/>
            <person name="Triplett B.A."/>
        </authorList>
    </citation>
    <scope>NUCLEOTIDE SEQUENCE [LARGE SCALE GENOMIC DNA]</scope>
    <source>
        <strain evidence="4 5">DSM 18704</strain>
    </source>
</reference>
<dbReference type="RefSeq" id="WP_089406767.1">
    <property type="nucleotide sequence ID" value="NZ_FZOU01000001.1"/>
</dbReference>
<dbReference type="PANTHER" id="PTHR42693">
    <property type="entry name" value="ARYLSULFATASE FAMILY MEMBER"/>
    <property type="match status" value="1"/>
</dbReference>
<name>A0A239DJ48_9BACT</name>
<gene>
    <name evidence="4" type="ORF">SAMN05421770_101476</name>
</gene>
<keyword evidence="2" id="KW-0472">Membrane</keyword>
<evidence type="ECO:0000313" key="5">
    <source>
        <dbReference type="Proteomes" id="UP000198356"/>
    </source>
</evidence>
<dbReference type="GO" id="GO:0004065">
    <property type="term" value="F:arylsulfatase activity"/>
    <property type="evidence" value="ECO:0007669"/>
    <property type="project" value="TreeGrafter"/>
</dbReference>
<dbReference type="OrthoDB" id="103158at2"/>
<protein>
    <submittedName>
        <fullName evidence="4">Sulfatase</fullName>
    </submittedName>
</protein>
<sequence>MPSSTTNPLPGRIDRIKSRLLYRRLKKFSQCIGLSSLILVINYGELLGGGRDIRMHYPYGLGAICLAHIADILLLGLGFFLILAPLHRTPIYQWVRLVLAILIPPYLVTRIESALPFDIVDGLVPILSVVWAALLLLLMLRYRLWYRRTTRFASAIVAFLGFFAVSAIGQLLWVARWTPPSPAITATWALGAQPPRVHPVLVWILFDELSYEQVFERRAHDLQMPNFDKLRAQSTVFTDVQPAGYKTVKVIPSLFTGHQVDDFRFSGQNRFWLHFEDEKGWHPISGRDTVFGDAKRNGWRTAVVGWYNPYCTLYGDAIDQCYWSNKDKLDGPMIQGDSFRRNVESPLAQLGRDIQHPGRATRHVCTEDVQRRTLTHKDIDAHALQLLRTDQADFVFLHFAVPHSPNIWSRITDDYTQNCGSSYLDGLALADRELGRLMKVLQASPRWQDTTVIVQGDHSWRIELWEGQPSWTDEDDQASRDTFDPRPALLIHQPGQTQPKINGTAWPLQRLHEIALQIVRGQPVKF</sequence>
<dbReference type="SUPFAM" id="SSF53649">
    <property type="entry name" value="Alkaline phosphatase-like"/>
    <property type="match status" value="1"/>
</dbReference>
<dbReference type="AlphaFoldDB" id="A0A239DJ48"/>
<dbReference type="InterPro" id="IPR017850">
    <property type="entry name" value="Alkaline_phosphatase_core_sf"/>
</dbReference>
<evidence type="ECO:0000256" key="2">
    <source>
        <dbReference type="SAM" id="Phobius"/>
    </source>
</evidence>
<dbReference type="PANTHER" id="PTHR42693:SF33">
    <property type="entry name" value="ARYLSULFATASE"/>
    <property type="match status" value="1"/>
</dbReference>
<keyword evidence="2" id="KW-0812">Transmembrane</keyword>
<feature type="transmembrane region" description="Helical" evidence="2">
    <location>
        <begin position="123"/>
        <end position="140"/>
    </location>
</feature>
<accession>A0A239DJ48</accession>
<keyword evidence="5" id="KW-1185">Reference proteome</keyword>
<feature type="domain" description="Sulfatase N-terminal" evidence="3">
    <location>
        <begin position="199"/>
        <end position="463"/>
    </location>
</feature>
<feature type="transmembrane region" description="Helical" evidence="2">
    <location>
        <begin position="25"/>
        <end position="44"/>
    </location>
</feature>
<evidence type="ECO:0000256" key="1">
    <source>
        <dbReference type="ARBA" id="ARBA00008779"/>
    </source>
</evidence>
<dbReference type="EMBL" id="FZOU01000001">
    <property type="protein sequence ID" value="SNS31888.1"/>
    <property type="molecule type" value="Genomic_DNA"/>
</dbReference>
<dbReference type="Gene3D" id="3.40.720.10">
    <property type="entry name" value="Alkaline Phosphatase, subunit A"/>
    <property type="match status" value="1"/>
</dbReference>
<dbReference type="Proteomes" id="UP000198356">
    <property type="component" value="Unassembled WGS sequence"/>
</dbReference>
<dbReference type="Pfam" id="PF00884">
    <property type="entry name" value="Sulfatase"/>
    <property type="match status" value="1"/>
</dbReference>
<keyword evidence="2" id="KW-1133">Transmembrane helix</keyword>
<feature type="transmembrane region" description="Helical" evidence="2">
    <location>
        <begin position="56"/>
        <end position="82"/>
    </location>
</feature>
<feature type="transmembrane region" description="Helical" evidence="2">
    <location>
        <begin position="152"/>
        <end position="173"/>
    </location>
</feature>
<organism evidence="4 5">
    <name type="scientific">Granulicella rosea</name>
    <dbReference type="NCBI Taxonomy" id="474952"/>
    <lineage>
        <taxon>Bacteria</taxon>
        <taxon>Pseudomonadati</taxon>
        <taxon>Acidobacteriota</taxon>
        <taxon>Terriglobia</taxon>
        <taxon>Terriglobales</taxon>
        <taxon>Acidobacteriaceae</taxon>
        <taxon>Granulicella</taxon>
    </lineage>
</organism>
<evidence type="ECO:0000313" key="4">
    <source>
        <dbReference type="EMBL" id="SNS31888.1"/>
    </source>
</evidence>